<gene>
    <name evidence="1" type="ORF">PX653_08995</name>
</gene>
<evidence type="ECO:0000313" key="2">
    <source>
        <dbReference type="Proteomes" id="UP001216510"/>
    </source>
</evidence>
<name>A0ABY8BHP8_9BURK</name>
<dbReference type="RefSeq" id="WP_277417549.1">
    <property type="nucleotide sequence ID" value="NZ_CP119083.1"/>
</dbReference>
<accession>A0ABY8BHP8</accession>
<evidence type="ECO:0000313" key="1">
    <source>
        <dbReference type="EMBL" id="WEF34878.1"/>
    </source>
</evidence>
<dbReference type="InterPro" id="IPR025915">
    <property type="entry name" value="Phage_gp49_66"/>
</dbReference>
<sequence length="112" mass="12219">MNTYERTHMTDTTQQTAPRVTAERIDALVASLTYETARVPNTTSTVATSRLPWGFVVSIGHSACVSPANFDAEKGRKYAIEDAAAQSRAKLWELEGYRLAYELAHQGKAGAA</sequence>
<organism evidence="1 2">
    <name type="scientific">Pseudoduganella chitinolytica</name>
    <dbReference type="NCBI Taxonomy" id="34070"/>
    <lineage>
        <taxon>Bacteria</taxon>
        <taxon>Pseudomonadati</taxon>
        <taxon>Pseudomonadota</taxon>
        <taxon>Betaproteobacteria</taxon>
        <taxon>Burkholderiales</taxon>
        <taxon>Oxalobacteraceae</taxon>
        <taxon>Telluria group</taxon>
        <taxon>Pseudoduganella</taxon>
    </lineage>
</organism>
<protein>
    <submittedName>
        <fullName evidence="1">Gp49 family protein</fullName>
    </submittedName>
</protein>
<dbReference type="EMBL" id="CP119083">
    <property type="protein sequence ID" value="WEF34878.1"/>
    <property type="molecule type" value="Genomic_DNA"/>
</dbReference>
<reference evidence="1 2" key="1">
    <citation type="submission" date="2023-02" db="EMBL/GenBank/DDBJ databases">
        <title>Gemone sequence of Telluria chitinolytica ACM 3522T.</title>
        <authorList>
            <person name="Frediansyah A."/>
            <person name="Miess H."/>
            <person name="Gross H."/>
        </authorList>
    </citation>
    <scope>NUCLEOTIDE SEQUENCE [LARGE SCALE GENOMIC DNA]</scope>
    <source>
        <strain evidence="1 2">ACM 3522</strain>
    </source>
</reference>
<dbReference type="Pfam" id="PF13876">
    <property type="entry name" value="Phage_gp49_66"/>
    <property type="match status" value="1"/>
</dbReference>
<keyword evidence="2" id="KW-1185">Reference proteome</keyword>
<dbReference type="Proteomes" id="UP001216510">
    <property type="component" value="Chromosome"/>
</dbReference>
<proteinExistence type="predicted"/>